<keyword evidence="2" id="KW-1185">Reference proteome</keyword>
<comment type="caution">
    <text evidence="1">The sequence shown here is derived from an EMBL/GenBank/DDBJ whole genome shotgun (WGS) entry which is preliminary data.</text>
</comment>
<proteinExistence type="predicted"/>
<organism evidence="1 2">
    <name type="scientific">Castellaniella ginsengisoli</name>
    <dbReference type="NCBI Taxonomy" id="546114"/>
    <lineage>
        <taxon>Bacteria</taxon>
        <taxon>Pseudomonadati</taxon>
        <taxon>Pseudomonadota</taxon>
        <taxon>Betaproteobacteria</taxon>
        <taxon>Burkholderiales</taxon>
        <taxon>Alcaligenaceae</taxon>
        <taxon>Castellaniella</taxon>
    </lineage>
</organism>
<name>A0ABN1KYI2_9BURK</name>
<sequence length="143" mass="15321">MAILTGAAVASAETSSAPGSNAPFNTACDFFMSVSSMRAINRRIHAPAETMLETGLAPLQVKSGHRPIFNGHAILWLTLRAFLLPGPWHAGCRNPNPACQNGETGRPSSVRDLHAAVPPRMIRAIVVAKRPPLEPHDKNSDHC</sequence>
<accession>A0ABN1KYI2</accession>
<evidence type="ECO:0000313" key="1">
    <source>
        <dbReference type="EMBL" id="GAA0779141.1"/>
    </source>
</evidence>
<dbReference type="EMBL" id="BAAAEX010000010">
    <property type="protein sequence ID" value="GAA0779141.1"/>
    <property type="molecule type" value="Genomic_DNA"/>
</dbReference>
<protein>
    <submittedName>
        <fullName evidence="1">Uncharacterized protein</fullName>
    </submittedName>
</protein>
<dbReference type="Proteomes" id="UP001500573">
    <property type="component" value="Unassembled WGS sequence"/>
</dbReference>
<evidence type="ECO:0000313" key="2">
    <source>
        <dbReference type="Proteomes" id="UP001500573"/>
    </source>
</evidence>
<reference evidence="1 2" key="1">
    <citation type="journal article" date="2019" name="Int. J. Syst. Evol. Microbiol.">
        <title>The Global Catalogue of Microorganisms (GCM) 10K type strain sequencing project: providing services to taxonomists for standard genome sequencing and annotation.</title>
        <authorList>
            <consortium name="The Broad Institute Genomics Platform"/>
            <consortium name="The Broad Institute Genome Sequencing Center for Infectious Disease"/>
            <person name="Wu L."/>
            <person name="Ma J."/>
        </authorList>
    </citation>
    <scope>NUCLEOTIDE SEQUENCE [LARGE SCALE GENOMIC DNA]</scope>
    <source>
        <strain evidence="1 2">JCM 15515</strain>
    </source>
</reference>
<gene>
    <name evidence="1" type="ORF">GCM10009108_17020</name>
</gene>